<dbReference type="SUPFAM" id="SSF47413">
    <property type="entry name" value="lambda repressor-like DNA-binding domains"/>
    <property type="match status" value="1"/>
</dbReference>
<dbReference type="OrthoDB" id="461984at2"/>
<sequence>MTKHAFEKIKAGLEDAIAFAQGDQDRGALHVPETIDVRSIRKGLGLSQEQFSAQYGFGLARLRDWEQGRSSPDSAARAYLIVIQREREAVDRALHAA</sequence>
<dbReference type="InterPro" id="IPR001387">
    <property type="entry name" value="Cro/C1-type_HTH"/>
</dbReference>
<dbReference type="InterPro" id="IPR010982">
    <property type="entry name" value="Lambda_DNA-bd_dom_sf"/>
</dbReference>
<feature type="domain" description="HTH cro/C1-type" evidence="1">
    <location>
        <begin position="37"/>
        <end position="73"/>
    </location>
</feature>
<comment type="caution">
    <text evidence="2">The sequence shown here is derived from an EMBL/GenBank/DDBJ whole genome shotgun (WGS) entry which is preliminary data.</text>
</comment>
<gene>
    <name evidence="2" type="ORF">C7I84_18575</name>
</gene>
<evidence type="ECO:0000313" key="2">
    <source>
        <dbReference type="EMBL" id="PSJ57251.1"/>
    </source>
</evidence>
<reference evidence="2 3" key="1">
    <citation type="submission" date="2018-03" db="EMBL/GenBank/DDBJ databases">
        <title>The draft genome of Mesorhizobium sp. 6GN-30.</title>
        <authorList>
            <person name="Liu L."/>
            <person name="Li L."/>
            <person name="Wang T."/>
            <person name="Zhang X."/>
            <person name="Liang L."/>
        </authorList>
    </citation>
    <scope>NUCLEOTIDE SEQUENCE [LARGE SCALE GENOMIC DNA]</scope>
    <source>
        <strain evidence="2 3">6GN30</strain>
    </source>
</reference>
<dbReference type="Pfam" id="PF01381">
    <property type="entry name" value="HTH_3"/>
    <property type="match status" value="1"/>
</dbReference>
<keyword evidence="3" id="KW-1185">Reference proteome</keyword>
<dbReference type="Gene3D" id="1.10.260.40">
    <property type="entry name" value="lambda repressor-like DNA-binding domains"/>
    <property type="match status" value="1"/>
</dbReference>
<dbReference type="EMBL" id="PXYK01000018">
    <property type="protein sequence ID" value="PSJ57251.1"/>
    <property type="molecule type" value="Genomic_DNA"/>
</dbReference>
<dbReference type="CDD" id="cd00093">
    <property type="entry name" value="HTH_XRE"/>
    <property type="match status" value="1"/>
</dbReference>
<evidence type="ECO:0000259" key="1">
    <source>
        <dbReference type="PROSITE" id="PS50943"/>
    </source>
</evidence>
<dbReference type="RefSeq" id="WP_106773711.1">
    <property type="nucleotide sequence ID" value="NZ_PXYK01000018.1"/>
</dbReference>
<dbReference type="GO" id="GO:0003677">
    <property type="term" value="F:DNA binding"/>
    <property type="evidence" value="ECO:0007669"/>
    <property type="project" value="InterPro"/>
</dbReference>
<organism evidence="2 3">
    <name type="scientific">Kumtagia ephedrae</name>
    <dbReference type="NCBI Taxonomy" id="2116701"/>
    <lineage>
        <taxon>Bacteria</taxon>
        <taxon>Pseudomonadati</taxon>
        <taxon>Pseudomonadota</taxon>
        <taxon>Alphaproteobacteria</taxon>
        <taxon>Hyphomicrobiales</taxon>
        <taxon>Phyllobacteriaceae</taxon>
        <taxon>Kumtagia</taxon>
    </lineage>
</organism>
<evidence type="ECO:0000313" key="3">
    <source>
        <dbReference type="Proteomes" id="UP000241229"/>
    </source>
</evidence>
<accession>A0A2P7S476</accession>
<proteinExistence type="predicted"/>
<dbReference type="Proteomes" id="UP000241229">
    <property type="component" value="Unassembled WGS sequence"/>
</dbReference>
<dbReference type="PROSITE" id="PS50943">
    <property type="entry name" value="HTH_CROC1"/>
    <property type="match status" value="1"/>
</dbReference>
<dbReference type="AlphaFoldDB" id="A0A2P7S476"/>
<protein>
    <submittedName>
        <fullName evidence="2">Transcriptional regulator</fullName>
    </submittedName>
</protein>
<name>A0A2P7S476_9HYPH</name>